<organism evidence="1">
    <name type="scientific">marine metagenome</name>
    <dbReference type="NCBI Taxonomy" id="408172"/>
    <lineage>
        <taxon>unclassified sequences</taxon>
        <taxon>metagenomes</taxon>
        <taxon>ecological metagenomes</taxon>
    </lineage>
</organism>
<dbReference type="AlphaFoldDB" id="A0A381YXI4"/>
<name>A0A381YXI4_9ZZZZ</name>
<protein>
    <submittedName>
        <fullName evidence="1">Uncharacterized protein</fullName>
    </submittedName>
</protein>
<gene>
    <name evidence="1" type="ORF">METZ01_LOCUS134186</name>
</gene>
<proteinExistence type="predicted"/>
<sequence>MNDLLKINDELSAFLKDFVELVATNDQCDVSLWLQEKGIEGKNEIVLLKKYLQVNFQLYRKIWMEEGYEQYWEAKELSKNKFRKADAELTLIIRTIGSKP</sequence>
<accession>A0A381YXI4</accession>
<reference evidence="1" key="1">
    <citation type="submission" date="2018-05" db="EMBL/GenBank/DDBJ databases">
        <authorList>
            <person name="Lanie J.A."/>
            <person name="Ng W.-L."/>
            <person name="Kazmierczak K.M."/>
            <person name="Andrzejewski T.M."/>
            <person name="Davidsen T.M."/>
            <person name="Wayne K.J."/>
            <person name="Tettelin H."/>
            <person name="Glass J.I."/>
            <person name="Rusch D."/>
            <person name="Podicherti R."/>
            <person name="Tsui H.-C.T."/>
            <person name="Winkler M.E."/>
        </authorList>
    </citation>
    <scope>NUCLEOTIDE SEQUENCE</scope>
</reference>
<evidence type="ECO:0000313" key="1">
    <source>
        <dbReference type="EMBL" id="SVA81332.1"/>
    </source>
</evidence>
<dbReference type="EMBL" id="UINC01019231">
    <property type="protein sequence ID" value="SVA81332.1"/>
    <property type="molecule type" value="Genomic_DNA"/>
</dbReference>